<dbReference type="OrthoDB" id="261940at2"/>
<keyword evidence="3" id="KW-1185">Reference proteome</keyword>
<evidence type="ECO:0000313" key="2">
    <source>
        <dbReference type="EMBL" id="QDT66091.1"/>
    </source>
</evidence>
<dbReference type="SUPFAM" id="SSF48452">
    <property type="entry name" value="TPR-like"/>
    <property type="match status" value="1"/>
</dbReference>
<sequence>MTAPLNRTLRHLTAADGYLDLDMPEKALAELDDIVDAGELDAAVLFLRGKAYKSLKMYEPAIDALQEAASQIPAPYNKGAWLALEDCFREAGFPELASVAGMFATSNGIPADWDSEPVAPQPSDENYLPSESWEATEVALLEDDLEMFSFESAWSEGFSSRLTDSQAEMLRSQFRRAR</sequence>
<dbReference type="InterPro" id="IPR011990">
    <property type="entry name" value="TPR-like_helical_dom_sf"/>
</dbReference>
<name>A0A517TCJ8_9PLAN</name>
<dbReference type="RefSeq" id="WP_145264912.1">
    <property type="nucleotide sequence ID" value="NZ_CP036316.1"/>
</dbReference>
<dbReference type="PROSITE" id="PS50005">
    <property type="entry name" value="TPR"/>
    <property type="match status" value="1"/>
</dbReference>
<keyword evidence="1" id="KW-0802">TPR repeat</keyword>
<dbReference type="AlphaFoldDB" id="A0A517TCJ8"/>
<dbReference type="Proteomes" id="UP000319976">
    <property type="component" value="Chromosome"/>
</dbReference>
<gene>
    <name evidence="2" type="ORF">V22_33550</name>
</gene>
<evidence type="ECO:0008006" key="4">
    <source>
        <dbReference type="Google" id="ProtNLM"/>
    </source>
</evidence>
<dbReference type="Gene3D" id="1.25.40.10">
    <property type="entry name" value="Tetratricopeptide repeat domain"/>
    <property type="match status" value="1"/>
</dbReference>
<proteinExistence type="predicted"/>
<evidence type="ECO:0000256" key="1">
    <source>
        <dbReference type="PROSITE-ProRule" id="PRU00339"/>
    </source>
</evidence>
<dbReference type="EMBL" id="CP036316">
    <property type="protein sequence ID" value="QDT66091.1"/>
    <property type="molecule type" value="Genomic_DNA"/>
</dbReference>
<reference evidence="2 3" key="1">
    <citation type="submission" date="2019-02" db="EMBL/GenBank/DDBJ databases">
        <title>Deep-cultivation of Planctomycetes and their phenomic and genomic characterization uncovers novel biology.</title>
        <authorList>
            <person name="Wiegand S."/>
            <person name="Jogler M."/>
            <person name="Boedeker C."/>
            <person name="Pinto D."/>
            <person name="Vollmers J."/>
            <person name="Rivas-Marin E."/>
            <person name="Kohn T."/>
            <person name="Peeters S.H."/>
            <person name="Heuer A."/>
            <person name="Rast P."/>
            <person name="Oberbeckmann S."/>
            <person name="Bunk B."/>
            <person name="Jeske O."/>
            <person name="Meyerdierks A."/>
            <person name="Storesund J.E."/>
            <person name="Kallscheuer N."/>
            <person name="Luecker S."/>
            <person name="Lage O.M."/>
            <person name="Pohl T."/>
            <person name="Merkel B.J."/>
            <person name="Hornburger P."/>
            <person name="Mueller R.-W."/>
            <person name="Bruemmer F."/>
            <person name="Labrenz M."/>
            <person name="Spormann A.M."/>
            <person name="Op den Camp H."/>
            <person name="Overmann J."/>
            <person name="Amann R."/>
            <person name="Jetten M.S.M."/>
            <person name="Mascher T."/>
            <person name="Medema M.H."/>
            <person name="Devos D.P."/>
            <person name="Kaster A.-K."/>
            <person name="Ovreas L."/>
            <person name="Rohde M."/>
            <person name="Galperin M.Y."/>
            <person name="Jogler C."/>
        </authorList>
    </citation>
    <scope>NUCLEOTIDE SEQUENCE [LARGE SCALE GENOMIC DNA]</scope>
    <source>
        <strain evidence="2 3">V22</strain>
    </source>
</reference>
<feature type="repeat" description="TPR" evidence="1">
    <location>
        <begin position="42"/>
        <end position="75"/>
    </location>
</feature>
<dbReference type="InterPro" id="IPR019734">
    <property type="entry name" value="TPR_rpt"/>
</dbReference>
<organism evidence="2 3">
    <name type="scientific">Calycomorphotria hydatis</name>
    <dbReference type="NCBI Taxonomy" id="2528027"/>
    <lineage>
        <taxon>Bacteria</taxon>
        <taxon>Pseudomonadati</taxon>
        <taxon>Planctomycetota</taxon>
        <taxon>Planctomycetia</taxon>
        <taxon>Planctomycetales</taxon>
        <taxon>Planctomycetaceae</taxon>
        <taxon>Calycomorphotria</taxon>
    </lineage>
</organism>
<evidence type="ECO:0000313" key="3">
    <source>
        <dbReference type="Proteomes" id="UP000319976"/>
    </source>
</evidence>
<protein>
    <recommendedName>
        <fullName evidence="4">Tetratricopeptide repeat protein</fullName>
    </recommendedName>
</protein>
<dbReference type="KEGG" id="chya:V22_33550"/>
<accession>A0A517TCJ8</accession>